<name>A0A318ZJA9_9EURO</name>
<proteinExistence type="predicted"/>
<protein>
    <submittedName>
        <fullName evidence="1">Uncharacterized protein</fullName>
    </submittedName>
</protein>
<organism evidence="1 2">
    <name type="scientific">Aspergillus saccharolyticus JOP 1030-1</name>
    <dbReference type="NCBI Taxonomy" id="1450539"/>
    <lineage>
        <taxon>Eukaryota</taxon>
        <taxon>Fungi</taxon>
        <taxon>Dikarya</taxon>
        <taxon>Ascomycota</taxon>
        <taxon>Pezizomycotina</taxon>
        <taxon>Eurotiomycetes</taxon>
        <taxon>Eurotiomycetidae</taxon>
        <taxon>Eurotiales</taxon>
        <taxon>Aspergillaceae</taxon>
        <taxon>Aspergillus</taxon>
        <taxon>Aspergillus subgen. Circumdati</taxon>
    </lineage>
</organism>
<dbReference type="EMBL" id="KZ821224">
    <property type="protein sequence ID" value="PYH47609.1"/>
    <property type="molecule type" value="Genomic_DNA"/>
</dbReference>
<evidence type="ECO:0000313" key="1">
    <source>
        <dbReference type="EMBL" id="PYH47609.1"/>
    </source>
</evidence>
<dbReference type="Proteomes" id="UP000248349">
    <property type="component" value="Unassembled WGS sequence"/>
</dbReference>
<gene>
    <name evidence="1" type="ORF">BP01DRAFT_220119</name>
</gene>
<keyword evidence="2" id="KW-1185">Reference proteome</keyword>
<accession>A0A318ZJA9</accession>
<dbReference type="GeneID" id="37072362"/>
<reference evidence="1 2" key="1">
    <citation type="submission" date="2016-12" db="EMBL/GenBank/DDBJ databases">
        <title>The genomes of Aspergillus section Nigri reveals drivers in fungal speciation.</title>
        <authorList>
            <consortium name="DOE Joint Genome Institute"/>
            <person name="Vesth T.C."/>
            <person name="Nybo J."/>
            <person name="Theobald S."/>
            <person name="Brandl J."/>
            <person name="Frisvad J.C."/>
            <person name="Nielsen K.F."/>
            <person name="Lyhne E.K."/>
            <person name="Kogle M.E."/>
            <person name="Kuo A."/>
            <person name="Riley R."/>
            <person name="Clum A."/>
            <person name="Nolan M."/>
            <person name="Lipzen A."/>
            <person name="Salamov A."/>
            <person name="Henrissat B."/>
            <person name="Wiebenga A."/>
            <person name="De Vries R.P."/>
            <person name="Grigoriev I.V."/>
            <person name="Mortensen U.H."/>
            <person name="Andersen M.R."/>
            <person name="Baker S.E."/>
        </authorList>
    </citation>
    <scope>NUCLEOTIDE SEQUENCE [LARGE SCALE GENOMIC DNA]</scope>
    <source>
        <strain evidence="1 2">JOP 1030-1</strain>
    </source>
</reference>
<dbReference type="AlphaFoldDB" id="A0A318ZJA9"/>
<evidence type="ECO:0000313" key="2">
    <source>
        <dbReference type="Proteomes" id="UP000248349"/>
    </source>
</evidence>
<dbReference type="RefSeq" id="XP_025433591.1">
    <property type="nucleotide sequence ID" value="XM_025571134.1"/>
</dbReference>
<sequence>MDMLNPVGESAIPVNGQCQLSCLAWVTQAEARKLVLEGGHIKARRNYSQGDTQDHCRLNYPTPCPCNVTNAGRSQHTIYNTFRAVAIGAIAKVDAIRLQYADLASRLGSNSRHLLIWMADGLGGGHDALMLVLVRLIMPTFLDGGDQPM</sequence>